<dbReference type="Gramene" id="ERM96743">
    <property type="protein sequence ID" value="ERM96743"/>
    <property type="gene ID" value="AMTR_s00329p00004550"/>
</dbReference>
<feature type="region of interest" description="Disordered" evidence="1">
    <location>
        <begin position="1"/>
        <end position="66"/>
    </location>
</feature>
<sequence length="66" mass="7343">MDQEQQAQEIAGDVSDFDPTSTVVEGDDSIVAEPPAHGDNYLDVSKNEHKEAKPEEVDELERDSER</sequence>
<feature type="compositionally biased region" description="Acidic residues" evidence="1">
    <location>
        <begin position="56"/>
        <end position="66"/>
    </location>
</feature>
<proteinExistence type="predicted"/>
<dbReference type="HOGENOM" id="CLU_2834580_0_0_1"/>
<feature type="compositionally biased region" description="Basic and acidic residues" evidence="1">
    <location>
        <begin position="45"/>
        <end position="55"/>
    </location>
</feature>
<dbReference type="EMBL" id="KI397097">
    <property type="protein sequence ID" value="ERM96743.1"/>
    <property type="molecule type" value="Genomic_DNA"/>
</dbReference>
<reference evidence="3" key="1">
    <citation type="journal article" date="2013" name="Science">
        <title>The Amborella genome and the evolution of flowering plants.</title>
        <authorList>
            <consortium name="Amborella Genome Project"/>
        </authorList>
    </citation>
    <scope>NUCLEOTIDE SEQUENCE [LARGE SCALE GENOMIC DNA]</scope>
</reference>
<organism evidence="2 3">
    <name type="scientific">Amborella trichopoda</name>
    <dbReference type="NCBI Taxonomy" id="13333"/>
    <lineage>
        <taxon>Eukaryota</taxon>
        <taxon>Viridiplantae</taxon>
        <taxon>Streptophyta</taxon>
        <taxon>Embryophyta</taxon>
        <taxon>Tracheophyta</taxon>
        <taxon>Spermatophyta</taxon>
        <taxon>Magnoliopsida</taxon>
        <taxon>Amborellales</taxon>
        <taxon>Amborellaceae</taxon>
        <taxon>Amborella</taxon>
    </lineage>
</organism>
<evidence type="ECO:0000313" key="2">
    <source>
        <dbReference type="EMBL" id="ERM96743.1"/>
    </source>
</evidence>
<dbReference type="Proteomes" id="UP000017836">
    <property type="component" value="Unassembled WGS sequence"/>
</dbReference>
<protein>
    <submittedName>
        <fullName evidence="2">Uncharacterized protein</fullName>
    </submittedName>
</protein>
<name>W1NMN4_AMBTC</name>
<accession>W1NMN4</accession>
<evidence type="ECO:0000313" key="3">
    <source>
        <dbReference type="Proteomes" id="UP000017836"/>
    </source>
</evidence>
<keyword evidence="3" id="KW-1185">Reference proteome</keyword>
<gene>
    <name evidence="2" type="ORF">AMTR_s00329p00004550</name>
</gene>
<dbReference type="AlphaFoldDB" id="W1NMN4"/>
<evidence type="ECO:0000256" key="1">
    <source>
        <dbReference type="SAM" id="MobiDB-lite"/>
    </source>
</evidence>